<dbReference type="GO" id="GO:0006400">
    <property type="term" value="P:tRNA modification"/>
    <property type="evidence" value="ECO:0007669"/>
    <property type="project" value="InterPro"/>
</dbReference>
<comment type="similarity">
    <text evidence="5">Belongs to the queuine tRNA-ribosyltransferase family. QTRT2 subfamily.</text>
</comment>
<dbReference type="PANTHER" id="PTHR46064">
    <property type="entry name" value="QUEUINE TRNA-RIBOSYLTRANSFERASE ACCESSORY SUBUNIT 2"/>
    <property type="match status" value="1"/>
</dbReference>
<feature type="domain" description="tRNA-guanine(15) transglycosylase-like" evidence="6">
    <location>
        <begin position="12"/>
        <end position="414"/>
    </location>
</feature>
<keyword evidence="1 5" id="KW-0963">Cytoplasm</keyword>
<dbReference type="InterPro" id="IPR028592">
    <property type="entry name" value="QTRTD1"/>
</dbReference>
<dbReference type="EMBL" id="LR024702">
    <property type="protein sequence ID" value="SVE94321.1"/>
    <property type="molecule type" value="mRNA"/>
</dbReference>
<comment type="subcellular location">
    <subcellularLocation>
        <location evidence="5">Cytoplasm</location>
    </subcellularLocation>
</comment>
<dbReference type="InterPro" id="IPR036511">
    <property type="entry name" value="TGT-like_sf"/>
</dbReference>
<dbReference type="GO" id="GO:0046872">
    <property type="term" value="F:metal ion binding"/>
    <property type="evidence" value="ECO:0007669"/>
    <property type="project" value="UniProtKB-KW"/>
</dbReference>
<dbReference type="GO" id="GO:0008479">
    <property type="term" value="F:tRNA-guanosine(34) queuine transglycosylase activity"/>
    <property type="evidence" value="ECO:0007669"/>
    <property type="project" value="UniProtKB-UniRule"/>
</dbReference>
<dbReference type="PANTHER" id="PTHR46064:SF1">
    <property type="entry name" value="QUEUINE TRNA-RIBOSYLTRANSFERASE ACCESSORY SUBUNIT 2"/>
    <property type="match status" value="1"/>
</dbReference>
<keyword evidence="4 5" id="KW-0862">Zinc</keyword>
<sequence length="424" mass="47353">MKFSVTSVAKSTARLGSLTEFPRIPEVVLETPFLLLHTRGASVPHLSYDLLQMVTNEHHMLQMPLVTLVEHAKNVKAFGKGIADFAGLKEYLTYATVQDSGTTTPEGYHEKNSISLWTRGGRKLVDPHTYISCMEALKPDIFQAMVDGDTSPSSSFKRVKRSVDDTVKWSSICADLKENSEVLKDTPMLACITGGYNIKERLRCVAETKELAGVAGYVIDGFHTNGESASKLNWEEVEPVLSEILSSLPDSLPRVFHGPVTPINLVKLVSKGIDVFDATYAWLAAERGGALIFPNSLLKEIPQVSETLPSVKALPLEVKDDSMQENTNDEPVDRVYEIDLKNKLYFSDTRPLVEGCSCYSCRKYSRSYVHHLLVTSELQGPILLMMHNLHHYIDFFRGIRSAIKDDQLQALQTKLESFVSSRRI</sequence>
<name>A0A4Y7NM42_9CRUS</name>
<feature type="binding site" evidence="5">
    <location>
        <position position="387"/>
    </location>
    <ligand>
        <name>Zn(2+)</name>
        <dbReference type="ChEBI" id="CHEBI:29105"/>
    </ligand>
</feature>
<dbReference type="GO" id="GO:0005737">
    <property type="term" value="C:cytoplasm"/>
    <property type="evidence" value="ECO:0007669"/>
    <property type="project" value="UniProtKB-SubCell"/>
</dbReference>
<keyword evidence="2 5" id="KW-0819">tRNA processing</keyword>
<comment type="subunit">
    <text evidence="5">Heterodimer of a catalytic subunit and an accessory subunit.</text>
</comment>
<organism evidence="7">
    <name type="scientific">Simocephalus serrulatus</name>
    <dbReference type="NCBI Taxonomy" id="117539"/>
    <lineage>
        <taxon>Eukaryota</taxon>
        <taxon>Metazoa</taxon>
        <taxon>Ecdysozoa</taxon>
        <taxon>Arthropoda</taxon>
        <taxon>Crustacea</taxon>
        <taxon>Branchiopoda</taxon>
        <taxon>Diplostraca</taxon>
        <taxon>Cladocera</taxon>
        <taxon>Anomopoda</taxon>
        <taxon>Daphniidae</taxon>
        <taxon>Simocephalus</taxon>
    </lineage>
</organism>
<accession>A0A4Y7NM42</accession>
<evidence type="ECO:0000256" key="1">
    <source>
        <dbReference type="ARBA" id="ARBA00022490"/>
    </source>
</evidence>
<keyword evidence="3 5" id="KW-0479">Metal-binding</keyword>
<reference evidence="7" key="1">
    <citation type="submission" date="2018-08" db="EMBL/GenBank/DDBJ databases">
        <authorList>
            <person name="Cornetti L."/>
        </authorList>
    </citation>
    <scope>NUCLEOTIDE SEQUENCE</scope>
    <source>
        <strain evidence="7">OM-SAIQ-clone2</strain>
    </source>
</reference>
<dbReference type="SUPFAM" id="SSF51713">
    <property type="entry name" value="tRNA-guanine transglycosylase"/>
    <property type="match status" value="1"/>
</dbReference>
<comment type="cofactor">
    <cofactor evidence="5">
        <name>Zn(2+)</name>
        <dbReference type="ChEBI" id="CHEBI:29105"/>
    </cofactor>
    <text evidence="5">Binds 1 zinc ion per subunit.</text>
</comment>
<dbReference type="AlphaFoldDB" id="A0A4Y7NM42"/>
<feature type="binding site" evidence="5">
    <location>
        <position position="356"/>
    </location>
    <ligand>
        <name>Zn(2+)</name>
        <dbReference type="ChEBI" id="CHEBI:29105"/>
    </ligand>
</feature>
<dbReference type="InterPro" id="IPR050852">
    <property type="entry name" value="Queuine_tRNA-ribosyltrfase"/>
</dbReference>
<dbReference type="Pfam" id="PF01702">
    <property type="entry name" value="TGT"/>
    <property type="match status" value="1"/>
</dbReference>
<dbReference type="HAMAP" id="MF_03043">
    <property type="entry name" value="QTRT2"/>
    <property type="match status" value="1"/>
</dbReference>
<evidence type="ECO:0000256" key="3">
    <source>
        <dbReference type="ARBA" id="ARBA00022723"/>
    </source>
</evidence>
<evidence type="ECO:0000256" key="5">
    <source>
        <dbReference type="HAMAP-Rule" id="MF_03043"/>
    </source>
</evidence>
<evidence type="ECO:0000256" key="2">
    <source>
        <dbReference type="ARBA" id="ARBA00022694"/>
    </source>
</evidence>
<dbReference type="Gene3D" id="3.20.20.105">
    <property type="entry name" value="Queuine tRNA-ribosyltransferase-like"/>
    <property type="match status" value="1"/>
</dbReference>
<evidence type="ECO:0000259" key="6">
    <source>
        <dbReference type="Pfam" id="PF01702"/>
    </source>
</evidence>
<dbReference type="InterPro" id="IPR002616">
    <property type="entry name" value="tRNA_ribo_trans-like"/>
</dbReference>
<dbReference type="NCBIfam" id="TIGR00449">
    <property type="entry name" value="tgt_general"/>
    <property type="match status" value="1"/>
</dbReference>
<feature type="binding site" evidence="5">
    <location>
        <position position="361"/>
    </location>
    <ligand>
        <name>Zn(2+)</name>
        <dbReference type="ChEBI" id="CHEBI:29105"/>
    </ligand>
</feature>
<evidence type="ECO:0000256" key="4">
    <source>
        <dbReference type="ARBA" id="ARBA00022833"/>
    </source>
</evidence>
<gene>
    <name evidence="7" type="primary">EOG090X08JG</name>
</gene>
<feature type="binding site" evidence="5">
    <location>
        <position position="358"/>
    </location>
    <ligand>
        <name>Zn(2+)</name>
        <dbReference type="ChEBI" id="CHEBI:29105"/>
    </ligand>
</feature>
<protein>
    <recommendedName>
        <fullName evidence="5">Queuine tRNA-ribosyltransferase accessory subunit 2</fullName>
    </recommendedName>
    <alternativeName>
        <fullName evidence="5">Queuine tRNA-ribosyltransferase domain-containing protein 1</fullName>
    </alternativeName>
</protein>
<proteinExistence type="evidence at transcript level"/>
<evidence type="ECO:0000313" key="7">
    <source>
        <dbReference type="EMBL" id="SVE94321.1"/>
    </source>
</evidence>
<comment type="function">
    <text evidence="5">Non-catalytic subunit of the queuine tRNA-ribosyltransferase (TGT) that catalyzes the base-exchange of a guanine (G) residue with queuine (Q) at position 34 (anticodon wobble position) in tRNAs with GU(N) anticodons (tRNA-Asp, -Asn, -His and -Tyr), resulting in the hypermodified nucleoside queuosine (7-(((4,5-cis-dihydroxy-2-cyclopenten-1-yl)amino)methyl)-7-deazaguanosine).</text>
</comment>